<evidence type="ECO:0000313" key="2">
    <source>
        <dbReference type="Proteomes" id="UP000005038"/>
    </source>
</evidence>
<name>H5TIG5_GORO1</name>
<proteinExistence type="predicted"/>
<dbReference type="AlphaFoldDB" id="H5TIG5"/>
<protein>
    <submittedName>
        <fullName evidence="1">Uncharacterized protein</fullName>
    </submittedName>
</protein>
<accession>H5TIG5</accession>
<evidence type="ECO:0000313" key="1">
    <source>
        <dbReference type="EMBL" id="GAB33273.1"/>
    </source>
</evidence>
<organism evidence="1 2">
    <name type="scientific">Gordonia otitidis (strain DSM 44809 / CCUG 52243 / JCM 12355 / NBRC 100426 / IFM 10032)</name>
    <dbReference type="NCBI Taxonomy" id="1108044"/>
    <lineage>
        <taxon>Bacteria</taxon>
        <taxon>Bacillati</taxon>
        <taxon>Actinomycetota</taxon>
        <taxon>Actinomycetes</taxon>
        <taxon>Mycobacteriales</taxon>
        <taxon>Gordoniaceae</taxon>
        <taxon>Gordonia</taxon>
    </lineage>
</organism>
<dbReference type="Proteomes" id="UP000005038">
    <property type="component" value="Unassembled WGS sequence"/>
</dbReference>
<comment type="caution">
    <text evidence="1">The sequence shown here is derived from an EMBL/GenBank/DDBJ whole genome shotgun (WGS) entry which is preliminary data.</text>
</comment>
<dbReference type="EMBL" id="BAFB01000058">
    <property type="protein sequence ID" value="GAB33273.1"/>
    <property type="molecule type" value="Genomic_DNA"/>
</dbReference>
<dbReference type="RefSeq" id="WP_007237531.1">
    <property type="nucleotide sequence ID" value="NZ_BAFB01000058.1"/>
</dbReference>
<keyword evidence="2" id="KW-1185">Reference proteome</keyword>
<gene>
    <name evidence="1" type="ORF">GOOTI_058_00110</name>
</gene>
<sequence>MIDTDTAPTAHTDALNAMAKTGAALIRRDRSTWPILTADAHRLLPHSLVGELTHDRAVGTLPWHPATTALITITLWPTMIADVRPSDTTVNRAGDHPLRRAQHTIFTDIRDRLGRRIAYRDDIDPHIYVPACHYLAAHHVLRAQRLPEVPDFIIPDTRRYMALAHAVVTDNPSVTRRRFT</sequence>
<reference evidence="1" key="1">
    <citation type="submission" date="2012-02" db="EMBL/GenBank/DDBJ databases">
        <title>Whole genome shotgun sequence of Gordonia otitidis NBRC 100426.</title>
        <authorList>
            <person name="Yoshida I."/>
            <person name="Hosoyama A."/>
            <person name="Tsuchikane K."/>
            <person name="Katsumata H."/>
            <person name="Yamazaki S."/>
            <person name="Fujita N."/>
        </authorList>
    </citation>
    <scope>NUCLEOTIDE SEQUENCE [LARGE SCALE GENOMIC DNA]</scope>
    <source>
        <strain evidence="1">NBRC 100426</strain>
    </source>
</reference>